<keyword evidence="3" id="KW-1185">Reference proteome</keyword>
<reference evidence="2 3" key="1">
    <citation type="submission" date="2021-01" db="EMBL/GenBank/DDBJ databases">
        <authorList>
            <person name="Adkins J.M."/>
            <person name="Alame N.W."/>
            <person name="Araujo N.S."/>
            <person name="Barry D.R."/>
            <person name="Bauer H.L."/>
            <person name="Bradford C.E."/>
            <person name="Brotman H.R."/>
            <person name="Burns E.M."/>
            <person name="Buzzelli M.D."/>
            <person name="Carp E.J."/>
            <person name="Chee S.B."/>
            <person name="Collins M.F."/>
            <person name="Conover M."/>
            <person name="Cummings J.D."/>
            <person name="Davis J."/>
            <person name="Delaney B.T."/>
            <person name="Dingus R.L."/>
            <person name="Dugan G.R."/>
            <person name="Dunne C.T."/>
            <person name="Duque M.B."/>
            <person name="Elliot A.P."/>
            <person name="Frye E.K."/>
            <person name="Galolo K.M."/>
            <person name="Garton K.N."/>
            <person name="Gauza S.A."/>
            <person name="Gottschalk C.J."/>
            <person name="Guinand F.M."/>
            <person name="Hajibegli N.H."/>
            <person name="Hartnett M.K."/>
            <person name="Helmann J.S."/>
            <person name="High E.M."/>
            <person name="Hope A.S."/>
            <person name="Hudack J.B."/>
            <person name="Iyer S.V."/>
            <person name="Jimenez I.E."/>
            <person name="Kamal N."/>
            <person name="Kinder A.L."/>
            <person name="Klevins C.T."/>
            <person name="Leosk K.S."/>
            <person name="Liu H."/>
            <person name="McDougal R.K."/>
            <person name="Orr E.C."/>
            <person name="Patel P.A."/>
            <person name="Peterman J.R."/>
            <person name="Pham A.T."/>
            <person name="Pham V.A."/>
            <person name="Poudel K."/>
            <person name="Pribaldi J.A."/>
            <person name="Quainoo C.A."/>
            <person name="Rieck M.N."/>
            <person name="Roberts C.J."/>
            <person name="Rowe A.G."/>
            <person name="Rubenstein R.D."/>
            <person name="Runk B.S."/>
            <person name="Sawyer M.A."/>
            <person name="Scott N.C."/>
            <person name="Shackleford A.R."/>
            <person name="Spain M.A."/>
            <person name="Splisgardt G.I."/>
            <person name="Stadsklev R.A."/>
            <person name="Steele C.E."/>
            <person name="Steele B.R."/>
            <person name="Stephens S.E."/>
            <person name="Stevens M.C."/>
            <person name="Swarm H.V."/>
            <person name="Thai R.H."/>
            <person name="Thomas S.D."/>
            <person name="Tolley J.E."/>
            <person name="Tran V.L."/>
            <person name="Turner M."/>
            <person name="Vaden T.J."/>
            <person name="Villar N.M."/>
            <person name="Vonah M.R."/>
            <person name="Voshell S.M."/>
            <person name="Wallace L.A."/>
            <person name="Williams B.L."/>
            <person name="Yi H."/>
            <person name="Yoon J."/>
            <person name="Yu Z."/>
            <person name="Garlena R.A."/>
            <person name="Russell D.A."/>
            <person name="Pope W.H."/>
            <person name="Jacobs-Sera D."/>
            <person name="Hatfull G.F."/>
        </authorList>
    </citation>
    <scope>NUCLEOTIDE SEQUENCE [LARGE SCALE GENOMIC DNA]</scope>
</reference>
<dbReference type="Proteomes" id="UP000596443">
    <property type="component" value="Segment"/>
</dbReference>
<dbReference type="KEGG" id="vg:65133352"/>
<dbReference type="RefSeq" id="YP_010114758.1">
    <property type="nucleotide sequence ID" value="NC_055918.1"/>
</dbReference>
<accession>A0A7U0GCP1</accession>
<evidence type="ECO:0008006" key="4">
    <source>
        <dbReference type="Google" id="ProtNLM"/>
    </source>
</evidence>
<evidence type="ECO:0000313" key="2">
    <source>
        <dbReference type="EMBL" id="QQV92761.1"/>
    </source>
</evidence>
<protein>
    <recommendedName>
        <fullName evidence="4">Helix-turn-helix DNA binding domain protein</fullName>
    </recommendedName>
</protein>
<dbReference type="EMBL" id="MW435855">
    <property type="protein sequence ID" value="QQV92761.1"/>
    <property type="molecule type" value="Genomic_DNA"/>
</dbReference>
<evidence type="ECO:0000313" key="3">
    <source>
        <dbReference type="Proteomes" id="UP000596443"/>
    </source>
</evidence>
<sequence length="115" mass="12503">MAVITGNRKGAKARRTDPATSHAAAASINPKKLRQSQQAILKVMGRFRNGATDQDIARYYGFSGWAETLPQSPSGLRTRRAELVDLGLVVDSGERKRLPSGRKAIVWTKAKNGAK</sequence>
<dbReference type="GeneID" id="65133352"/>
<name>A0A7U0GCP1_9CAUD</name>
<evidence type="ECO:0000256" key="1">
    <source>
        <dbReference type="SAM" id="MobiDB-lite"/>
    </source>
</evidence>
<organism evidence="2 3">
    <name type="scientific">Mycobacterium phage OhShagHennessy</name>
    <dbReference type="NCBI Taxonomy" id="2801895"/>
    <lineage>
        <taxon>Viruses</taxon>
        <taxon>Duplodnaviria</taxon>
        <taxon>Heunggongvirae</taxon>
        <taxon>Uroviricota</taxon>
        <taxon>Caudoviricetes</taxon>
        <taxon>Vilmaviridae</taxon>
        <taxon>Lclasvirinae</taxon>
        <taxon>Bronvirus</taxon>
        <taxon>Bronvirus ohshaghennessy</taxon>
    </lineage>
</organism>
<proteinExistence type="predicted"/>
<gene>
    <name evidence="2" type="primary">58</name>
    <name evidence="2" type="ORF">SEA_OHSHAGHENNESSY_58</name>
</gene>
<feature type="region of interest" description="Disordered" evidence="1">
    <location>
        <begin position="1"/>
        <end position="31"/>
    </location>
</feature>